<evidence type="ECO:0000313" key="2">
    <source>
        <dbReference type="EMBL" id="MCV9930209.1"/>
    </source>
</evidence>
<proteinExistence type="predicted"/>
<dbReference type="AlphaFoldDB" id="A0A9X3C5E7"/>
<keyword evidence="3" id="KW-1185">Reference proteome</keyword>
<protein>
    <recommendedName>
        <fullName evidence="4">DUF2335 domain-containing protein</fullName>
    </recommendedName>
</protein>
<evidence type="ECO:0000256" key="1">
    <source>
        <dbReference type="SAM" id="Phobius"/>
    </source>
</evidence>
<keyword evidence="1" id="KW-0812">Transmembrane</keyword>
<dbReference type="RefSeq" id="WP_264208288.1">
    <property type="nucleotide sequence ID" value="NZ_JAOZEW010000030.1"/>
</dbReference>
<reference evidence="2" key="1">
    <citation type="submission" date="2022-10" db="EMBL/GenBank/DDBJ databases">
        <title>Two novel species of Flavobacterium.</title>
        <authorList>
            <person name="Liu Q."/>
            <person name="Xin Y.-H."/>
        </authorList>
    </citation>
    <scope>NUCLEOTIDE SEQUENCE</scope>
    <source>
        <strain evidence="2">LS1R49</strain>
    </source>
</reference>
<dbReference type="EMBL" id="JAOZEW010000030">
    <property type="protein sequence ID" value="MCV9930209.1"/>
    <property type="molecule type" value="Genomic_DNA"/>
</dbReference>
<feature type="transmembrane region" description="Helical" evidence="1">
    <location>
        <begin position="90"/>
        <end position="110"/>
    </location>
</feature>
<keyword evidence="1" id="KW-1133">Transmembrane helix</keyword>
<keyword evidence="1" id="KW-0472">Membrane</keyword>
<evidence type="ECO:0008006" key="4">
    <source>
        <dbReference type="Google" id="ProtNLM"/>
    </source>
</evidence>
<accession>A0A9X3C5E7</accession>
<dbReference type="Proteomes" id="UP001151079">
    <property type="component" value="Unassembled WGS sequence"/>
</dbReference>
<organism evidence="2 3">
    <name type="scientific">Flavobacterium shii</name>
    <dbReference type="NCBI Taxonomy" id="2987687"/>
    <lineage>
        <taxon>Bacteria</taxon>
        <taxon>Pseudomonadati</taxon>
        <taxon>Bacteroidota</taxon>
        <taxon>Flavobacteriia</taxon>
        <taxon>Flavobacteriales</taxon>
        <taxon>Flavobacteriaceae</taxon>
        <taxon>Flavobacterium</taxon>
    </lineage>
</organism>
<gene>
    <name evidence="2" type="ORF">OIU83_21300</name>
</gene>
<sequence length="140" mass="15528">MDENKDVAEGDLVLNAEIHNKSADAYGNLVRGLTSEELAQTGTQKLILNDLSKAEAKIKELEPFREKYQNVLNEKCILDEKLSKTKRAEILYSFCITSGGIIVGLAKIFLEKDNTLAIIMLIIGVVLIIGGVLFKITYKK</sequence>
<evidence type="ECO:0000313" key="3">
    <source>
        <dbReference type="Proteomes" id="UP001151079"/>
    </source>
</evidence>
<comment type="caution">
    <text evidence="2">The sequence shown here is derived from an EMBL/GenBank/DDBJ whole genome shotgun (WGS) entry which is preliminary data.</text>
</comment>
<name>A0A9X3C5E7_9FLAO</name>
<feature type="transmembrane region" description="Helical" evidence="1">
    <location>
        <begin position="116"/>
        <end position="138"/>
    </location>
</feature>